<sequence>MLIILAGLPGSGKTTLAKALARRLGAVHVRVDTIEQNIRNAGLEPGPAGYMAAYGVAEDNLALGHIVVADSVNSLTITRRAWRAVAERQGVPASEIHVTCSDKAEHRRRAETRVTDVPGLVKPDWAQTQARIFEEWDTKPLVVDTAGRSPEEIVIDLISELQIEEDYVASPEDQ</sequence>
<gene>
    <name evidence="1" type="ORF">FHP24_00410</name>
</gene>
<dbReference type="SUPFAM" id="SSF52540">
    <property type="entry name" value="P-loop containing nucleoside triphosphate hydrolases"/>
    <property type="match status" value="1"/>
</dbReference>
<dbReference type="OrthoDB" id="3819922at2"/>
<dbReference type="Gene3D" id="3.40.50.300">
    <property type="entry name" value="P-loop containing nucleotide triphosphate hydrolases"/>
    <property type="match status" value="1"/>
</dbReference>
<evidence type="ECO:0000313" key="1">
    <source>
        <dbReference type="EMBL" id="TNM64807.1"/>
    </source>
</evidence>
<proteinExistence type="predicted"/>
<dbReference type="AlphaFoldDB" id="A0A5C4XNA7"/>
<organism evidence="1 2">
    <name type="scientific">Aliirhizobium smilacinae</name>
    <dbReference type="NCBI Taxonomy" id="1395944"/>
    <lineage>
        <taxon>Bacteria</taxon>
        <taxon>Pseudomonadati</taxon>
        <taxon>Pseudomonadota</taxon>
        <taxon>Alphaproteobacteria</taxon>
        <taxon>Hyphomicrobiales</taxon>
        <taxon>Rhizobiaceae</taxon>
        <taxon>Aliirhizobium</taxon>
    </lineage>
</organism>
<dbReference type="InterPro" id="IPR027417">
    <property type="entry name" value="P-loop_NTPase"/>
</dbReference>
<dbReference type="Pfam" id="PF13671">
    <property type="entry name" value="AAA_33"/>
    <property type="match status" value="1"/>
</dbReference>
<dbReference type="PANTHER" id="PTHR37807:SF3">
    <property type="entry name" value="OS07G0160300 PROTEIN"/>
    <property type="match status" value="1"/>
</dbReference>
<evidence type="ECO:0000313" key="2">
    <source>
        <dbReference type="Proteomes" id="UP000311605"/>
    </source>
</evidence>
<name>A0A5C4XNA7_9HYPH</name>
<keyword evidence="2" id="KW-1185">Reference proteome</keyword>
<dbReference type="EMBL" id="VDMN01000001">
    <property type="protein sequence ID" value="TNM64807.1"/>
    <property type="molecule type" value="Genomic_DNA"/>
</dbReference>
<dbReference type="Proteomes" id="UP000311605">
    <property type="component" value="Unassembled WGS sequence"/>
</dbReference>
<accession>A0A5C4XNA7</accession>
<dbReference type="PANTHER" id="PTHR37807">
    <property type="entry name" value="OS07G0160300 PROTEIN"/>
    <property type="match status" value="1"/>
</dbReference>
<comment type="caution">
    <text evidence="1">The sequence shown here is derived from an EMBL/GenBank/DDBJ whole genome shotgun (WGS) entry which is preliminary data.</text>
</comment>
<protein>
    <submittedName>
        <fullName evidence="1">AAA family ATPase</fullName>
    </submittedName>
</protein>
<reference evidence="1 2" key="1">
    <citation type="submission" date="2019-06" db="EMBL/GenBank/DDBJ databases">
        <title>The draft genome of Rhizobium smilacinae PTYR-5.</title>
        <authorList>
            <person name="Liu L."/>
            <person name="Li L."/>
            <person name="Zhang X."/>
        </authorList>
    </citation>
    <scope>NUCLEOTIDE SEQUENCE [LARGE SCALE GENOMIC DNA]</scope>
    <source>
        <strain evidence="1 2">PTYR-5</strain>
    </source>
</reference>